<gene>
    <name evidence="2" type="ORF">NF557_17125</name>
</gene>
<sequence>MNGSGDLVISRARWRVARPFVVIALLGVIAGGLVAAVTGPLDLQHGSWAAAYLVLVVGVAQAVFGAGRAWLPAVETAPRPRLLLELSAWNVGSLAVLTGTVLDQVWLVVAGSVLLVGALASWAASVRTFRQEQRLVATAYLLFVAFLILSVLVGIGLSLSRSL</sequence>
<keyword evidence="1" id="KW-0812">Transmembrane</keyword>
<feature type="transmembrane region" description="Helical" evidence="1">
    <location>
        <begin position="20"/>
        <end position="37"/>
    </location>
</feature>
<protein>
    <submittedName>
        <fullName evidence="2">Uncharacterized protein</fullName>
    </submittedName>
</protein>
<keyword evidence="3" id="KW-1185">Reference proteome</keyword>
<dbReference type="EMBL" id="CP099490">
    <property type="protein sequence ID" value="USQ76284.1"/>
    <property type="molecule type" value="Genomic_DNA"/>
</dbReference>
<reference evidence="2" key="1">
    <citation type="submission" date="2022-06" db="EMBL/GenBank/DDBJ databases">
        <title>Ornithinimicrobium JY.X270.</title>
        <authorList>
            <person name="Huang Y."/>
        </authorList>
    </citation>
    <scope>NUCLEOTIDE SEQUENCE</scope>
    <source>
        <strain evidence="2">JY.X270</strain>
    </source>
</reference>
<feature type="transmembrane region" description="Helical" evidence="1">
    <location>
        <begin position="82"/>
        <end position="99"/>
    </location>
</feature>
<keyword evidence="1" id="KW-0472">Membrane</keyword>
<feature type="transmembrane region" description="Helical" evidence="1">
    <location>
        <begin position="105"/>
        <end position="123"/>
    </location>
</feature>
<evidence type="ECO:0000256" key="1">
    <source>
        <dbReference type="SAM" id="Phobius"/>
    </source>
</evidence>
<organism evidence="2 3">
    <name type="scientific">Ornithinimicrobium cryptoxanthini</name>
    <dbReference type="NCBI Taxonomy" id="2934161"/>
    <lineage>
        <taxon>Bacteria</taxon>
        <taxon>Bacillati</taxon>
        <taxon>Actinomycetota</taxon>
        <taxon>Actinomycetes</taxon>
        <taxon>Micrococcales</taxon>
        <taxon>Ornithinimicrobiaceae</taxon>
        <taxon>Ornithinimicrobium</taxon>
    </lineage>
</organism>
<dbReference type="RefSeq" id="WP_252620979.1">
    <property type="nucleotide sequence ID" value="NZ_CP099490.1"/>
</dbReference>
<dbReference type="Proteomes" id="UP001056535">
    <property type="component" value="Chromosome"/>
</dbReference>
<evidence type="ECO:0000313" key="3">
    <source>
        <dbReference type="Proteomes" id="UP001056535"/>
    </source>
</evidence>
<feature type="transmembrane region" description="Helical" evidence="1">
    <location>
        <begin position="49"/>
        <end position="70"/>
    </location>
</feature>
<accession>A0ABY4YHQ8</accession>
<feature type="transmembrane region" description="Helical" evidence="1">
    <location>
        <begin position="135"/>
        <end position="159"/>
    </location>
</feature>
<proteinExistence type="predicted"/>
<evidence type="ECO:0000313" key="2">
    <source>
        <dbReference type="EMBL" id="USQ76284.1"/>
    </source>
</evidence>
<keyword evidence="1" id="KW-1133">Transmembrane helix</keyword>
<name>A0ABY4YHQ8_9MICO</name>